<dbReference type="EMBL" id="CP018791">
    <property type="protein sequence ID" value="ARR02722.1"/>
    <property type="molecule type" value="Genomic_DNA"/>
</dbReference>
<dbReference type="Proteomes" id="UP000194265">
    <property type="component" value="Chromosome"/>
</dbReference>
<accession>A0A1X9T2G2</accession>
<name>A0A1X9T2G2_9BACT</name>
<proteinExistence type="predicted"/>
<reference evidence="1 2" key="1">
    <citation type="journal article" date="2017" name="Genome Biol. Evol.">
        <title>Comparative Genomic Analysis Identifies a Campylobacter Clade Deficient in Selenium Metabolism.</title>
        <authorList>
            <person name="Miller W.G."/>
            <person name="Yee E."/>
            <person name="Lopes B.S."/>
            <person name="Chapman M.H."/>
            <person name="Huynh S."/>
            <person name="Bono J.L."/>
            <person name="Parker C.T."/>
            <person name="Strachan N.J.C."/>
            <person name="Forbes K.J."/>
        </authorList>
    </citation>
    <scope>NUCLEOTIDE SEQUENCE [LARGE SCALE GENOMIC DNA]</scope>
    <source>
        <strain evidence="1 2">RM8964</strain>
    </source>
</reference>
<evidence type="ECO:0000313" key="1">
    <source>
        <dbReference type="EMBL" id="ARR02722.1"/>
    </source>
</evidence>
<dbReference type="AlphaFoldDB" id="A0A1X9T2G2"/>
<protein>
    <submittedName>
        <fullName evidence="1">ATPase, AAA family</fullName>
    </submittedName>
</protein>
<sequence length="221" mass="24688">MSSIKLLVSAYESSGKSTLTSTIKDALVINFDRKEYGFNVPHANFTNYEGMGSVINFINEKIKKYKEAFGTLPKVVVLDTVTQLYSAMARYNGNKYTGFNIHSQNNSDTLDFNSYVEDILIKNGISVVIVAHTTVDSDSGRHVIPASGQFSKAGSWLSVVNDAIFIEKATGKLVVHFRGFKFPTRTTLKDTPDKMDIENFDINEYIDKLINSKNEADKFVL</sequence>
<dbReference type="OrthoDB" id="9999117at2"/>
<gene>
    <name evidence="1" type="ORF">CVIC8964_1335</name>
</gene>
<dbReference type="RefSeq" id="WP_086333968.1">
    <property type="nucleotide sequence ID" value="NZ_CP018791.1"/>
</dbReference>
<dbReference type="STRING" id="1660074.CVIC8964_1335"/>
<organism evidence="1 2">
    <name type="scientific">Campylobacter vicugnae</name>
    <dbReference type="NCBI Taxonomy" id="1660076"/>
    <lineage>
        <taxon>Bacteria</taxon>
        <taxon>Pseudomonadati</taxon>
        <taxon>Campylobacterota</taxon>
        <taxon>Epsilonproteobacteria</taxon>
        <taxon>Campylobacterales</taxon>
        <taxon>Campylobacteraceae</taxon>
        <taxon>Campylobacter</taxon>
    </lineage>
</organism>
<evidence type="ECO:0000313" key="2">
    <source>
        <dbReference type="Proteomes" id="UP000194265"/>
    </source>
</evidence>
<dbReference type="Pfam" id="PF13479">
    <property type="entry name" value="AAA_24"/>
    <property type="match status" value="1"/>
</dbReference>